<accession>A0A915E9Q5</accession>
<proteinExistence type="predicted"/>
<organism evidence="2 3">
    <name type="scientific">Ditylenchus dipsaci</name>
    <dbReference type="NCBI Taxonomy" id="166011"/>
    <lineage>
        <taxon>Eukaryota</taxon>
        <taxon>Metazoa</taxon>
        <taxon>Ecdysozoa</taxon>
        <taxon>Nematoda</taxon>
        <taxon>Chromadorea</taxon>
        <taxon>Rhabditida</taxon>
        <taxon>Tylenchina</taxon>
        <taxon>Tylenchomorpha</taxon>
        <taxon>Sphaerularioidea</taxon>
        <taxon>Anguinidae</taxon>
        <taxon>Anguininae</taxon>
        <taxon>Ditylenchus</taxon>
    </lineage>
</organism>
<reference evidence="3" key="1">
    <citation type="submission" date="2022-11" db="UniProtKB">
        <authorList>
            <consortium name="WormBaseParasite"/>
        </authorList>
    </citation>
    <scope>IDENTIFICATION</scope>
</reference>
<evidence type="ECO:0000313" key="2">
    <source>
        <dbReference type="Proteomes" id="UP000887574"/>
    </source>
</evidence>
<dbReference type="Proteomes" id="UP000887574">
    <property type="component" value="Unplaced"/>
</dbReference>
<feature type="compositionally biased region" description="Low complexity" evidence="1">
    <location>
        <begin position="217"/>
        <end position="240"/>
    </location>
</feature>
<dbReference type="WBParaSite" id="jg3035">
    <property type="protein sequence ID" value="jg3035"/>
    <property type="gene ID" value="jg3035"/>
</dbReference>
<keyword evidence="2" id="KW-1185">Reference proteome</keyword>
<evidence type="ECO:0000256" key="1">
    <source>
        <dbReference type="SAM" id="MobiDB-lite"/>
    </source>
</evidence>
<feature type="compositionally biased region" description="Low complexity" evidence="1">
    <location>
        <begin position="1"/>
        <end position="15"/>
    </location>
</feature>
<feature type="region of interest" description="Disordered" evidence="1">
    <location>
        <begin position="213"/>
        <end position="243"/>
    </location>
</feature>
<name>A0A915E9Q5_9BILA</name>
<dbReference type="AlphaFoldDB" id="A0A915E9Q5"/>
<evidence type="ECO:0000313" key="3">
    <source>
        <dbReference type="WBParaSite" id="jg3035"/>
    </source>
</evidence>
<feature type="region of interest" description="Disordered" evidence="1">
    <location>
        <begin position="73"/>
        <end position="100"/>
    </location>
</feature>
<sequence length="264" mass="29842">MSQSKYPYSRYSSYSTTEEPNPVQTDLSELIRSHIAHRRRLKQLTHLDNNGSGTPILTGVKRVTELRQTPYRRFPTNSSSFTPRFLASPPPPPVLISEPTNNVEGEERYYVTYSPHNRIYQVSRRPPPYLYNIQTDRLPDSTDFAAPVTTIPVTQAPIGESVGLSSQTRFNPQLEQIIKMKPKQRKKKKFYRPQEEEEYEDVKESSTPSSAILIKWTASTSPSSTPLPPTTASTTEIPTTTVPPPIFIIQRGEALPINTPANNK</sequence>
<protein>
    <submittedName>
        <fullName evidence="3">Uncharacterized protein</fullName>
    </submittedName>
</protein>
<feature type="region of interest" description="Disordered" evidence="1">
    <location>
        <begin position="1"/>
        <end position="24"/>
    </location>
</feature>